<evidence type="ECO:0000256" key="1">
    <source>
        <dbReference type="ARBA" id="ARBA00022679"/>
    </source>
</evidence>
<dbReference type="Pfam" id="PF00534">
    <property type="entry name" value="Glycos_transf_1"/>
    <property type="match status" value="1"/>
</dbReference>
<dbReference type="RefSeq" id="WP_147291753.1">
    <property type="nucleotide sequence ID" value="NZ_QRGP01000003.1"/>
</dbReference>
<evidence type="ECO:0000313" key="4">
    <source>
        <dbReference type="Proteomes" id="UP000263833"/>
    </source>
</evidence>
<reference evidence="4" key="1">
    <citation type="submission" date="2018-08" db="EMBL/GenBank/DDBJ databases">
        <authorList>
            <person name="Kim S.-J."/>
            <person name="Jung G.-Y."/>
        </authorList>
    </citation>
    <scope>NUCLEOTIDE SEQUENCE [LARGE SCALE GENOMIC DNA]</scope>
    <source>
        <strain evidence="4">GY_G</strain>
    </source>
</reference>
<dbReference type="Proteomes" id="UP000263833">
    <property type="component" value="Unassembled WGS sequence"/>
</dbReference>
<dbReference type="PANTHER" id="PTHR46401:SF2">
    <property type="entry name" value="GLYCOSYLTRANSFERASE WBBK-RELATED"/>
    <property type="match status" value="1"/>
</dbReference>
<dbReference type="CDD" id="cd03801">
    <property type="entry name" value="GT4_PimA-like"/>
    <property type="match status" value="1"/>
</dbReference>
<dbReference type="Gene3D" id="3.40.50.2000">
    <property type="entry name" value="Glycogen Phosphorylase B"/>
    <property type="match status" value="2"/>
</dbReference>
<evidence type="ECO:0000259" key="2">
    <source>
        <dbReference type="Pfam" id="PF00534"/>
    </source>
</evidence>
<accession>A0A371B1N6</accession>
<dbReference type="EMBL" id="QRGP01000003">
    <property type="protein sequence ID" value="RDV01468.1"/>
    <property type="molecule type" value="Genomic_DNA"/>
</dbReference>
<comment type="caution">
    <text evidence="3">The sequence shown here is derived from an EMBL/GenBank/DDBJ whole genome shotgun (WGS) entry which is preliminary data.</text>
</comment>
<evidence type="ECO:0000313" key="3">
    <source>
        <dbReference type="EMBL" id="RDV01468.1"/>
    </source>
</evidence>
<feature type="domain" description="Glycosyl transferase family 1" evidence="2">
    <location>
        <begin position="174"/>
        <end position="281"/>
    </location>
</feature>
<protein>
    <submittedName>
        <fullName evidence="3">Glycosyltransferase</fullName>
    </submittedName>
</protein>
<dbReference type="OrthoDB" id="9801609at2"/>
<keyword evidence="4" id="KW-1185">Reference proteome</keyword>
<dbReference type="GO" id="GO:0016757">
    <property type="term" value="F:glycosyltransferase activity"/>
    <property type="evidence" value="ECO:0007669"/>
    <property type="project" value="InterPro"/>
</dbReference>
<dbReference type="InterPro" id="IPR001296">
    <property type="entry name" value="Glyco_trans_1"/>
</dbReference>
<dbReference type="PANTHER" id="PTHR46401">
    <property type="entry name" value="GLYCOSYLTRANSFERASE WBBK-RELATED"/>
    <property type="match status" value="1"/>
</dbReference>
<dbReference type="AlphaFoldDB" id="A0A371B1N6"/>
<organism evidence="3 4">
    <name type="scientific">Sphingorhabdus pulchriflava</name>
    <dbReference type="NCBI Taxonomy" id="2292257"/>
    <lineage>
        <taxon>Bacteria</taxon>
        <taxon>Pseudomonadati</taxon>
        <taxon>Pseudomonadota</taxon>
        <taxon>Alphaproteobacteria</taxon>
        <taxon>Sphingomonadales</taxon>
        <taxon>Sphingomonadaceae</taxon>
        <taxon>Sphingorhabdus</taxon>
    </lineage>
</organism>
<keyword evidence="1 3" id="KW-0808">Transferase</keyword>
<dbReference type="SUPFAM" id="SSF53756">
    <property type="entry name" value="UDP-Glycosyltransferase/glycogen phosphorylase"/>
    <property type="match status" value="1"/>
</dbReference>
<proteinExistence type="predicted"/>
<gene>
    <name evidence="3" type="ORF">DXH95_14325</name>
</gene>
<name>A0A371B1N6_9SPHN</name>
<sequence length="330" mass="37236">MRLLLYAAVPNPEMLCQGFYAAEVDGLRQQPDIVYVDVTNRLGDVWNLEYDGLISYFYSYTAFAALIARIRGKRVIATGGGEQLFRSMAPSFRVYMIRLVLFWLSLFCANRILATSSTDYERMRKVGWFRRSAITLSFHGARAVDLFHRCNFSSDRNPSSMITICGMDTEENIRRKGLLRAIDLLGYVRECDPKASLVVIGRTTCAHVVRNYAATRLCADAVKFVGYVSEEEKLLLLKNSRYYIQLSEYEGFGIGALEAMAMGCQVIHSNVGGLKDTVAQYGIILPLDSAPEVDVSQPYNIDDWPEFESHMAQFTVNRRASAILDALKFL</sequence>